<dbReference type="Gene3D" id="3.40.50.1110">
    <property type="entry name" value="SGNH hydrolase"/>
    <property type="match status" value="1"/>
</dbReference>
<proteinExistence type="predicted"/>
<comment type="caution">
    <text evidence="1">The sequence shown here is derived from an EMBL/GenBank/DDBJ whole genome shotgun (WGS) entry which is preliminary data.</text>
</comment>
<protein>
    <submittedName>
        <fullName evidence="1">Uncharacterized protein</fullName>
    </submittedName>
</protein>
<dbReference type="InterPro" id="IPR036514">
    <property type="entry name" value="SGNH_hydro_sf"/>
</dbReference>
<dbReference type="AlphaFoldDB" id="A0A7D9IJ10"/>
<dbReference type="Proteomes" id="UP001152795">
    <property type="component" value="Unassembled WGS sequence"/>
</dbReference>
<evidence type="ECO:0000313" key="2">
    <source>
        <dbReference type="Proteomes" id="UP001152795"/>
    </source>
</evidence>
<dbReference type="SUPFAM" id="SSF52266">
    <property type="entry name" value="SGNH hydrolase"/>
    <property type="match status" value="1"/>
</dbReference>
<name>A0A7D9IJ10_PARCT</name>
<keyword evidence="2" id="KW-1185">Reference proteome</keyword>
<organism evidence="1 2">
    <name type="scientific">Paramuricea clavata</name>
    <name type="common">Red gorgonian</name>
    <name type="synonym">Violescent sea-whip</name>
    <dbReference type="NCBI Taxonomy" id="317549"/>
    <lineage>
        <taxon>Eukaryota</taxon>
        <taxon>Metazoa</taxon>
        <taxon>Cnidaria</taxon>
        <taxon>Anthozoa</taxon>
        <taxon>Octocorallia</taxon>
        <taxon>Malacalcyonacea</taxon>
        <taxon>Plexauridae</taxon>
        <taxon>Paramuricea</taxon>
    </lineage>
</organism>
<dbReference type="OrthoDB" id="10056446at2759"/>
<dbReference type="EMBL" id="CACRXK020005595">
    <property type="protein sequence ID" value="CAB4006765.1"/>
    <property type="molecule type" value="Genomic_DNA"/>
</dbReference>
<accession>A0A7D9IJ10</accession>
<sequence>MDLDNNYIKNIWSLASSIKERFPGSKIGVSSIAVGHDADLTDRISAVNKQLQELCVKNGFDFINNSNVDNTCLNGSQLHLNAKGLPSWQRTSLSFYEETTQT</sequence>
<evidence type="ECO:0000313" key="1">
    <source>
        <dbReference type="EMBL" id="CAB4006765.1"/>
    </source>
</evidence>
<reference evidence="1" key="1">
    <citation type="submission" date="2020-04" db="EMBL/GenBank/DDBJ databases">
        <authorList>
            <person name="Alioto T."/>
            <person name="Alioto T."/>
            <person name="Gomez Garrido J."/>
        </authorList>
    </citation>
    <scope>NUCLEOTIDE SEQUENCE</scope>
    <source>
        <strain evidence="1">A484AB</strain>
    </source>
</reference>
<gene>
    <name evidence="1" type="ORF">PACLA_8A024179</name>
</gene>